<evidence type="ECO:0000256" key="1">
    <source>
        <dbReference type="SAM" id="MobiDB-lite"/>
    </source>
</evidence>
<proteinExistence type="predicted"/>
<keyword evidence="2" id="KW-0812">Transmembrane</keyword>
<evidence type="ECO:0000313" key="4">
    <source>
        <dbReference type="Proteomes" id="UP000287547"/>
    </source>
</evidence>
<feature type="region of interest" description="Disordered" evidence="1">
    <location>
        <begin position="200"/>
        <end position="219"/>
    </location>
</feature>
<protein>
    <submittedName>
        <fullName evidence="3">Uncharacterized protein</fullName>
    </submittedName>
</protein>
<dbReference type="EMBL" id="QHKI01000002">
    <property type="protein sequence ID" value="RSM90739.1"/>
    <property type="molecule type" value="Genomic_DNA"/>
</dbReference>
<name>A0A428ZRN9_KIBAR</name>
<keyword evidence="2" id="KW-1133">Transmembrane helix</keyword>
<sequence length="219" mass="23378">MEAVVRSRPRTLRSERWGGGESPQPSRAKALWAIPIVIVAFVAGFFLGRPSAETAADPVAEMKKQDAQRDNEQIGTLTEQARRIHDGLLPVLDGLNTTTATKEQVTGWQKVTKGYVDEFAERPSAGTAVNIARSGLASSVQQLDLAVATFGKSLDAPDKQAWLDTAGRQRDAAVVTWSIAATQLDVLNVDSGRGHAHIFLPSKPGQGALTSDGSPEGPR</sequence>
<reference evidence="3 4" key="1">
    <citation type="submission" date="2018-05" db="EMBL/GenBank/DDBJ databases">
        <title>Evolution of GPA BGCs.</title>
        <authorList>
            <person name="Waglechner N."/>
            <person name="Wright G.D."/>
        </authorList>
    </citation>
    <scope>NUCLEOTIDE SEQUENCE [LARGE SCALE GENOMIC DNA]</scope>
    <source>
        <strain evidence="3 4">A82846</strain>
    </source>
</reference>
<keyword evidence="2" id="KW-0472">Membrane</keyword>
<evidence type="ECO:0000256" key="2">
    <source>
        <dbReference type="SAM" id="Phobius"/>
    </source>
</evidence>
<comment type="caution">
    <text evidence="3">The sequence shown here is derived from an EMBL/GenBank/DDBJ whole genome shotgun (WGS) entry which is preliminary data.</text>
</comment>
<gene>
    <name evidence="3" type="ORF">DMH04_04610</name>
</gene>
<accession>A0A428ZRN9</accession>
<evidence type="ECO:0000313" key="3">
    <source>
        <dbReference type="EMBL" id="RSM90739.1"/>
    </source>
</evidence>
<feature type="transmembrane region" description="Helical" evidence="2">
    <location>
        <begin position="30"/>
        <end position="48"/>
    </location>
</feature>
<feature type="region of interest" description="Disordered" evidence="1">
    <location>
        <begin position="1"/>
        <end position="26"/>
    </location>
</feature>
<dbReference type="Proteomes" id="UP000287547">
    <property type="component" value="Unassembled WGS sequence"/>
</dbReference>
<dbReference type="AlphaFoldDB" id="A0A428ZRN9"/>
<organism evidence="3 4">
    <name type="scientific">Kibdelosporangium aridum</name>
    <dbReference type="NCBI Taxonomy" id="2030"/>
    <lineage>
        <taxon>Bacteria</taxon>
        <taxon>Bacillati</taxon>
        <taxon>Actinomycetota</taxon>
        <taxon>Actinomycetes</taxon>
        <taxon>Pseudonocardiales</taxon>
        <taxon>Pseudonocardiaceae</taxon>
        <taxon>Kibdelosporangium</taxon>
    </lineage>
</organism>